<dbReference type="AlphaFoldDB" id="A0A0F8ZE59"/>
<reference evidence="1" key="1">
    <citation type="journal article" date="2015" name="Nature">
        <title>Complex archaea that bridge the gap between prokaryotes and eukaryotes.</title>
        <authorList>
            <person name="Spang A."/>
            <person name="Saw J.H."/>
            <person name="Jorgensen S.L."/>
            <person name="Zaremba-Niedzwiedzka K."/>
            <person name="Martijn J."/>
            <person name="Lind A.E."/>
            <person name="van Eijk R."/>
            <person name="Schleper C."/>
            <person name="Guy L."/>
            <person name="Ettema T.J."/>
        </authorList>
    </citation>
    <scope>NUCLEOTIDE SEQUENCE</scope>
</reference>
<feature type="non-terminal residue" evidence="1">
    <location>
        <position position="433"/>
    </location>
</feature>
<accession>A0A0F8ZE59</accession>
<organism evidence="1">
    <name type="scientific">marine sediment metagenome</name>
    <dbReference type="NCBI Taxonomy" id="412755"/>
    <lineage>
        <taxon>unclassified sequences</taxon>
        <taxon>metagenomes</taxon>
        <taxon>ecological metagenomes</taxon>
    </lineage>
</organism>
<protein>
    <submittedName>
        <fullName evidence="1">Uncharacterized protein</fullName>
    </submittedName>
</protein>
<comment type="caution">
    <text evidence="1">The sequence shown here is derived from an EMBL/GenBank/DDBJ whole genome shotgun (WGS) entry which is preliminary data.</text>
</comment>
<feature type="non-terminal residue" evidence="1">
    <location>
        <position position="1"/>
    </location>
</feature>
<sequence length="433" mass="47857">ISIPSDYKNNRAEITKPPDWNVTQILDGYDVNRIQDCTGTNPGSAKLIIPNGVFDEGLWEIYATSSNYISNGSLAVWNGTAYNEESNLTLGNTYRINVGLNHTLVGELADTQINCTIEYPNGTIIYQNTTVPYSTEMNFGPKNVGINMSVGTYQVTLIWTNNQSYSSRDKVGYLQFGFDVWHQTNLTALNPNEVKVSGEPYLMKVEFRDYDLDQPIDFATVSFNSTYGASGTMAYLGSGIYFFDTELSGLSEGHYDFSFNASKNYYENQNIRNLIHLEIITQPLALEVPSTIINANANDYAICRVNVTGALTGTPISGPVNVTTDWNKNFTVNNLGNGTVILNLSTNDVPTQGILETFTITIFANKTNYGSTSGFISITVHPIPTVITVNETIVDVYINRSFYLKVNYTEEVSSAVINGATLNVSWASFYNII</sequence>
<evidence type="ECO:0000313" key="1">
    <source>
        <dbReference type="EMBL" id="KKK92028.1"/>
    </source>
</evidence>
<gene>
    <name evidence="1" type="ORF">LCGC14_2707030</name>
</gene>
<proteinExistence type="predicted"/>
<dbReference type="EMBL" id="LAZR01048395">
    <property type="protein sequence ID" value="KKK92028.1"/>
    <property type="molecule type" value="Genomic_DNA"/>
</dbReference>
<name>A0A0F8ZE59_9ZZZZ</name>